<keyword evidence="6" id="KW-0143">Chaperone</keyword>
<accession>C7RIL2</accession>
<dbReference type="PANTHER" id="PTHR47861">
    <property type="entry name" value="FKBP-TYPE PEPTIDYL-PROLYL CIS-TRANS ISOMERASE SLYD"/>
    <property type="match status" value="1"/>
</dbReference>
<dbReference type="STRING" id="522306.CAP2UW1_3322"/>
<dbReference type="SUPFAM" id="SSF54534">
    <property type="entry name" value="FKBP-like"/>
    <property type="match status" value="1"/>
</dbReference>
<dbReference type="GO" id="GO:0005737">
    <property type="term" value="C:cytoplasm"/>
    <property type="evidence" value="ECO:0007669"/>
    <property type="project" value="UniProtKB-SubCell"/>
</dbReference>
<dbReference type="InterPro" id="IPR046357">
    <property type="entry name" value="PPIase_dom_sf"/>
</dbReference>
<dbReference type="PANTHER" id="PTHR47861:SF3">
    <property type="entry name" value="FKBP-TYPE PEPTIDYL-PROLYL CIS-TRANS ISOMERASE SLYD"/>
    <property type="match status" value="1"/>
</dbReference>
<feature type="domain" description="PPIase FKBP-type" evidence="10">
    <location>
        <begin position="8"/>
        <end position="81"/>
    </location>
</feature>
<dbReference type="EC" id="5.2.1.8" evidence="9"/>
<dbReference type="PROSITE" id="PS50059">
    <property type="entry name" value="FKBP_PPIASE"/>
    <property type="match status" value="1"/>
</dbReference>
<evidence type="ECO:0000313" key="11">
    <source>
        <dbReference type="EMBL" id="ACV36586.1"/>
    </source>
</evidence>
<reference evidence="11" key="1">
    <citation type="submission" date="2009-08" db="EMBL/GenBank/DDBJ databases">
        <authorList>
            <consortium name="US DOE Joint Genome Institute"/>
            <person name="Lucas S."/>
            <person name="Copeland A."/>
            <person name="Lapidus A."/>
            <person name="Glavina del Rio T."/>
            <person name="Dalin E."/>
            <person name="Tice H."/>
            <person name="Bruce D."/>
            <person name="Barry K."/>
            <person name="Pitluck S."/>
            <person name="Lowry S."/>
            <person name="Larimer F."/>
            <person name="Land M."/>
            <person name="Hauser L."/>
            <person name="Kyrpides N."/>
            <person name="Ivanova N."/>
            <person name="McMahon K.D."/>
            <person name="Hugenholtz P."/>
        </authorList>
    </citation>
    <scope>NUCLEOTIDE SEQUENCE</scope>
    <source>
        <strain evidence="11">UW-1</strain>
    </source>
</reference>
<keyword evidence="4" id="KW-0963">Cytoplasm</keyword>
<evidence type="ECO:0000256" key="3">
    <source>
        <dbReference type="ARBA" id="ARBA00006577"/>
    </source>
</evidence>
<dbReference type="EMBL" id="CP001715">
    <property type="protein sequence ID" value="ACV36586.1"/>
    <property type="molecule type" value="Genomic_DNA"/>
</dbReference>
<evidence type="ECO:0000256" key="7">
    <source>
        <dbReference type="ARBA" id="ARBA00023235"/>
    </source>
</evidence>
<evidence type="ECO:0000256" key="5">
    <source>
        <dbReference type="ARBA" id="ARBA00023110"/>
    </source>
</evidence>
<comment type="catalytic activity">
    <reaction evidence="1 9">
        <text>[protein]-peptidylproline (omega=180) = [protein]-peptidylproline (omega=0)</text>
        <dbReference type="Rhea" id="RHEA:16237"/>
        <dbReference type="Rhea" id="RHEA-COMP:10747"/>
        <dbReference type="Rhea" id="RHEA-COMP:10748"/>
        <dbReference type="ChEBI" id="CHEBI:83833"/>
        <dbReference type="ChEBI" id="CHEBI:83834"/>
        <dbReference type="EC" id="5.2.1.8"/>
    </reaction>
</comment>
<evidence type="ECO:0000256" key="6">
    <source>
        <dbReference type="ARBA" id="ARBA00023186"/>
    </source>
</evidence>
<keyword evidence="5 9" id="KW-0697">Rotamase</keyword>
<dbReference type="HOGENOM" id="CLU_098197_1_1_4"/>
<dbReference type="eggNOG" id="COG1047">
    <property type="taxonomic scope" value="Bacteria"/>
</dbReference>
<evidence type="ECO:0000256" key="8">
    <source>
        <dbReference type="ARBA" id="ARBA00037071"/>
    </source>
</evidence>
<comment type="function">
    <text evidence="8">Also involved in hydrogenase metallocenter assembly, probably by participating in the nickel insertion step. This function in hydrogenase biosynthesis requires chaperone activity and the presence of the metal-binding domain, but not PPIase activity.</text>
</comment>
<dbReference type="GO" id="GO:0042026">
    <property type="term" value="P:protein refolding"/>
    <property type="evidence" value="ECO:0007669"/>
    <property type="project" value="UniProtKB-ARBA"/>
</dbReference>
<organism evidence="11">
    <name type="scientific">Accumulibacter regalis</name>
    <dbReference type="NCBI Taxonomy" id="522306"/>
    <lineage>
        <taxon>Bacteria</taxon>
        <taxon>Pseudomonadati</taxon>
        <taxon>Pseudomonadota</taxon>
        <taxon>Betaproteobacteria</taxon>
        <taxon>Candidatus Accumulibacter</taxon>
    </lineage>
</organism>
<comment type="similarity">
    <text evidence="3">Belongs to the FKBP-type PPIase family.</text>
</comment>
<evidence type="ECO:0000256" key="1">
    <source>
        <dbReference type="ARBA" id="ARBA00000971"/>
    </source>
</evidence>
<dbReference type="AlphaFoldDB" id="C7RIL2"/>
<proteinExistence type="inferred from homology"/>
<evidence type="ECO:0000259" key="10">
    <source>
        <dbReference type="PROSITE" id="PS50059"/>
    </source>
</evidence>
<dbReference type="GO" id="GO:0003755">
    <property type="term" value="F:peptidyl-prolyl cis-trans isomerase activity"/>
    <property type="evidence" value="ECO:0007669"/>
    <property type="project" value="UniProtKB-KW"/>
</dbReference>
<gene>
    <name evidence="11" type="ordered locus">CAP2UW1_3322</name>
</gene>
<protein>
    <recommendedName>
        <fullName evidence="9">peptidylprolyl isomerase</fullName>
        <ecNumber evidence="9">5.2.1.8</ecNumber>
    </recommendedName>
</protein>
<dbReference type="InterPro" id="IPR001179">
    <property type="entry name" value="PPIase_FKBP_dom"/>
</dbReference>
<evidence type="ECO:0000256" key="4">
    <source>
        <dbReference type="ARBA" id="ARBA00022490"/>
    </source>
</evidence>
<comment type="subcellular location">
    <subcellularLocation>
        <location evidence="2">Cytoplasm</location>
    </subcellularLocation>
</comment>
<dbReference type="KEGG" id="app:CAP2UW1_3322"/>
<name>C7RIL2_ACCRE</name>
<keyword evidence="7 9" id="KW-0413">Isomerase</keyword>
<dbReference type="Gene3D" id="3.10.50.40">
    <property type="match status" value="1"/>
</dbReference>
<evidence type="ECO:0000256" key="9">
    <source>
        <dbReference type="PROSITE-ProRule" id="PRU00277"/>
    </source>
</evidence>
<reference evidence="11" key="2">
    <citation type="submission" date="2009-09" db="EMBL/GenBank/DDBJ databases">
        <title>Complete sequence of chromosome of Candidatus Accumulibacter phosphatis clade IIA str. UW-1.</title>
        <authorList>
            <consortium name="US DOE Joint Genome Institute"/>
            <person name="Martin H.G."/>
            <person name="Ivanova N."/>
            <person name="Kunin V."/>
            <person name="Warnecke F."/>
            <person name="Barry K."/>
            <person name="He S."/>
            <person name="Salamov A."/>
            <person name="Szeto E."/>
            <person name="Dalin E."/>
            <person name="Pangilinan J.L."/>
            <person name="Lapidus A."/>
            <person name="Lowry S."/>
            <person name="Kyrpides N.C."/>
            <person name="McMahon K.D."/>
            <person name="Hugenholtz P."/>
        </authorList>
    </citation>
    <scope>NUCLEOTIDE SEQUENCE [LARGE SCALE GENOMIC DNA]</scope>
    <source>
        <strain evidence="11">UW-1</strain>
    </source>
</reference>
<sequence>MNMHVAKNTVVTLDYSVTDVDGDLVDAGQEPLVYLHGGYDDIFPLIEEAVHGKTIGQSVIVKMQPDDAFGEYDAALVQVEPRGQFPDELQVGMQFEGVPEGADDDDDDEDVLIYRVTEIAEDKVVLDGNHPLAGMALVFTCTVTDVRPATADEIRHGHMHDDECDDDD</sequence>
<evidence type="ECO:0000256" key="2">
    <source>
        <dbReference type="ARBA" id="ARBA00004496"/>
    </source>
</evidence>